<gene>
    <name evidence="12" type="ORF">ILUMI_06095</name>
</gene>
<comment type="subcellular location">
    <subcellularLocation>
        <location evidence="1">Cell membrane</location>
        <topology evidence="1">Peripheral membrane protein</topology>
        <orientation evidence="1">Cytoplasmic side</orientation>
    </subcellularLocation>
</comment>
<dbReference type="GO" id="GO:0005524">
    <property type="term" value="F:ATP binding"/>
    <property type="evidence" value="ECO:0007669"/>
    <property type="project" value="UniProtKB-UniRule"/>
</dbReference>
<dbReference type="Pfam" id="PF06017">
    <property type="entry name" value="Myosin_TH1"/>
    <property type="match status" value="1"/>
</dbReference>
<dbReference type="PANTHER" id="PTHR13140:SF713">
    <property type="entry name" value="UNCONVENTIONAL MYOSIN ID"/>
    <property type="match status" value="1"/>
</dbReference>
<dbReference type="Gene3D" id="1.20.5.190">
    <property type="match status" value="1"/>
</dbReference>
<keyword evidence="7 9" id="KW-0505">Motor protein</keyword>
<evidence type="ECO:0000256" key="8">
    <source>
        <dbReference type="ARBA" id="ARBA00023203"/>
    </source>
</evidence>
<comment type="similarity">
    <text evidence="2 9">Belongs to the TRAFAC class myosin-kinesin ATPase superfamily. Myosin family.</text>
</comment>
<dbReference type="SMART" id="SM00015">
    <property type="entry name" value="IQ"/>
    <property type="match status" value="1"/>
</dbReference>
<accession>A0A8K0GI27</accession>
<dbReference type="PANTHER" id="PTHR13140">
    <property type="entry name" value="MYOSIN"/>
    <property type="match status" value="1"/>
</dbReference>
<sequence length="930" mass="106929">MKQQAQDTCIVISGESGSGKTEASKIIMKYIAAVTNQGGQKEIERVKNVLIQSNSILEAFGNAKTNRNDNSSRFGKYMDIHFDFKGDPIGGHINKYLLEKSRVIYQQAGERNFHCFYQLLTGATEDLLKKLFLTRNTNNYYYVKQGQAAKVDSVNDKTDFREVSSSLTTLEFSSDDVDTLWRVVAAILHLGNVEFITDGDTKLQIKDTKIARNVASLLRVSEEELTKALCERVIAAHRDIMRKEHTETEAFYGRDALAKAIYDRLFTWIVEKINSAIAVDNNNQKVYRSSLIGVLDIYGFEIFDNNSFEQFCINYCNEKLQQLFIELVLKQEQEEYRREGIEWQDIDYFNNQIICDLVEAPHKGVFAILDEACLNVGKVTDELLLETMDKKLKDHKHYTSRQLKPTDKTLKHKVNFRVTHYAGDVNYSIIGFLDKNKDSLFQDFKRLLYHSSDPNLKLMWPEGAQHISEITKRPLTAGTLFKNSMFALVQNLMSKEPHYVRCIKPNEIKSATVFDEERVRHQVCYLGLVENVRVRRAGFVYRQRYDHFLKRYKMISQFTWPNFRSGSDRDGTKVIMDEHGFSNDVKYGHTKIFIRSPRTLFALESARNELIPGIVTLIQKVWRGYQARQLYKKMKALMVMVAAYRNMKLRKYVNALQAKFVNARNMRDYGKSIQWPAPPPSLRSIIGILRGAFNRWRAYMILSKIPQKEWPQLKLKISAACVLNNKRSHWGQSRNWDGNYLAMHNENNDYTTFNQSVNNIKNGQNFQSVLFSSFITKFNKFNKCAERVLLVTDQYVFKLDSTKFRNMKDGIAISGLTGLSVTPGQDQLIVLHSPGGNDFVISLHSMTKEDRVGELVGILCNRYSRLKGSDLPVTVTKGFPCSLGGKRRHINIMVSADIQTPTFRKDGNNIAYMLPSSYAILENGNSHIKN</sequence>
<evidence type="ECO:0000256" key="7">
    <source>
        <dbReference type="ARBA" id="ARBA00023175"/>
    </source>
</evidence>
<dbReference type="GO" id="GO:0007368">
    <property type="term" value="P:determination of left/right symmetry"/>
    <property type="evidence" value="ECO:0007669"/>
    <property type="project" value="UniProtKB-ARBA"/>
</dbReference>
<feature type="region of interest" description="Actin-binding" evidence="9">
    <location>
        <begin position="485"/>
        <end position="507"/>
    </location>
</feature>
<dbReference type="AlphaFoldDB" id="A0A8K0GI27"/>
<evidence type="ECO:0000256" key="5">
    <source>
        <dbReference type="ARBA" id="ARBA00023121"/>
    </source>
</evidence>
<dbReference type="Gene3D" id="6.20.240.20">
    <property type="match status" value="1"/>
</dbReference>
<dbReference type="InterPro" id="IPR000048">
    <property type="entry name" value="IQ_motif_EF-hand-BS"/>
</dbReference>
<dbReference type="GO" id="GO:0005938">
    <property type="term" value="C:cell cortex"/>
    <property type="evidence" value="ECO:0007669"/>
    <property type="project" value="UniProtKB-ARBA"/>
</dbReference>
<dbReference type="GO" id="GO:0016459">
    <property type="term" value="C:myosin complex"/>
    <property type="evidence" value="ECO:0007669"/>
    <property type="project" value="UniProtKB-KW"/>
</dbReference>
<evidence type="ECO:0000259" key="11">
    <source>
        <dbReference type="PROSITE" id="PS51757"/>
    </source>
</evidence>
<dbReference type="FunFam" id="1.10.10.820:FF:000001">
    <property type="entry name" value="Myosin heavy chain"/>
    <property type="match status" value="1"/>
</dbReference>
<dbReference type="SUPFAM" id="SSF52540">
    <property type="entry name" value="P-loop containing nucleoside triphosphate hydrolases"/>
    <property type="match status" value="1"/>
</dbReference>
<dbReference type="InterPro" id="IPR036961">
    <property type="entry name" value="Kinesin_motor_dom_sf"/>
</dbReference>
<dbReference type="Gene3D" id="1.20.58.530">
    <property type="match status" value="1"/>
</dbReference>
<dbReference type="GO" id="GO:0030048">
    <property type="term" value="P:actin filament-based movement"/>
    <property type="evidence" value="ECO:0007669"/>
    <property type="project" value="TreeGrafter"/>
</dbReference>
<protein>
    <recommendedName>
        <fullName evidence="14">Myosin-IA</fullName>
    </recommendedName>
</protein>
<dbReference type="InterPro" id="IPR001609">
    <property type="entry name" value="Myosin_head_motor_dom-like"/>
</dbReference>
<dbReference type="CDD" id="cd23767">
    <property type="entry name" value="IQCD"/>
    <property type="match status" value="1"/>
</dbReference>
<keyword evidence="13" id="KW-1185">Reference proteome</keyword>
<dbReference type="Proteomes" id="UP000801492">
    <property type="component" value="Unassembled WGS sequence"/>
</dbReference>
<evidence type="ECO:0000313" key="13">
    <source>
        <dbReference type="Proteomes" id="UP000801492"/>
    </source>
</evidence>
<comment type="caution">
    <text evidence="12">The sequence shown here is derived from an EMBL/GenBank/DDBJ whole genome shotgun (WGS) entry which is preliminary data.</text>
</comment>
<dbReference type="Gene3D" id="1.10.10.820">
    <property type="match status" value="1"/>
</dbReference>
<dbReference type="PROSITE" id="PS50096">
    <property type="entry name" value="IQ"/>
    <property type="match status" value="1"/>
</dbReference>
<dbReference type="OrthoDB" id="6108017at2759"/>
<evidence type="ECO:0000256" key="6">
    <source>
        <dbReference type="ARBA" id="ARBA00023123"/>
    </source>
</evidence>
<feature type="domain" description="TH1" evidence="11">
    <location>
        <begin position="725"/>
        <end position="916"/>
    </location>
</feature>
<keyword evidence="4 9" id="KW-0067">ATP-binding</keyword>
<dbReference type="Pfam" id="PF00063">
    <property type="entry name" value="Myosin_head"/>
    <property type="match status" value="1"/>
</dbReference>
<dbReference type="GO" id="GO:0005546">
    <property type="term" value="F:phosphatidylinositol-4,5-bisphosphate binding"/>
    <property type="evidence" value="ECO:0007669"/>
    <property type="project" value="UniProtKB-ARBA"/>
</dbReference>
<keyword evidence="6 9" id="KW-0518">Myosin</keyword>
<dbReference type="EMBL" id="VTPC01002394">
    <property type="protein sequence ID" value="KAF2900091.1"/>
    <property type="molecule type" value="Genomic_DNA"/>
</dbReference>
<evidence type="ECO:0000256" key="9">
    <source>
        <dbReference type="PROSITE-ProRule" id="PRU00782"/>
    </source>
</evidence>
<evidence type="ECO:0000259" key="10">
    <source>
        <dbReference type="PROSITE" id="PS51456"/>
    </source>
</evidence>
<evidence type="ECO:0008006" key="14">
    <source>
        <dbReference type="Google" id="ProtNLM"/>
    </source>
</evidence>
<dbReference type="PRINTS" id="PR00193">
    <property type="entry name" value="MYOSINHEAVY"/>
</dbReference>
<name>A0A8K0GI27_IGNLU</name>
<organism evidence="12 13">
    <name type="scientific">Ignelater luminosus</name>
    <name type="common">Cucubano</name>
    <name type="synonym">Pyrophorus luminosus</name>
    <dbReference type="NCBI Taxonomy" id="2038154"/>
    <lineage>
        <taxon>Eukaryota</taxon>
        <taxon>Metazoa</taxon>
        <taxon>Ecdysozoa</taxon>
        <taxon>Arthropoda</taxon>
        <taxon>Hexapoda</taxon>
        <taxon>Insecta</taxon>
        <taxon>Pterygota</taxon>
        <taxon>Neoptera</taxon>
        <taxon>Endopterygota</taxon>
        <taxon>Coleoptera</taxon>
        <taxon>Polyphaga</taxon>
        <taxon>Elateriformia</taxon>
        <taxon>Elateroidea</taxon>
        <taxon>Elateridae</taxon>
        <taxon>Agrypninae</taxon>
        <taxon>Pyrophorini</taxon>
        <taxon>Ignelater</taxon>
    </lineage>
</organism>
<keyword evidence="8 9" id="KW-0009">Actin-binding</keyword>
<evidence type="ECO:0000256" key="1">
    <source>
        <dbReference type="ARBA" id="ARBA00004413"/>
    </source>
</evidence>
<keyword evidence="3 9" id="KW-0547">Nucleotide-binding</keyword>
<dbReference type="PROSITE" id="PS51757">
    <property type="entry name" value="TH1"/>
    <property type="match status" value="1"/>
</dbReference>
<dbReference type="GO" id="GO:0000146">
    <property type="term" value="F:microfilament motor activity"/>
    <property type="evidence" value="ECO:0007669"/>
    <property type="project" value="TreeGrafter"/>
</dbReference>
<dbReference type="FunFam" id="1.20.58.530:FF:000004">
    <property type="entry name" value="Unconventional myosin ID"/>
    <property type="match status" value="1"/>
</dbReference>
<reference evidence="12" key="1">
    <citation type="submission" date="2019-08" db="EMBL/GenBank/DDBJ databases">
        <title>The genome of the North American firefly Photinus pyralis.</title>
        <authorList>
            <consortium name="Photinus pyralis genome working group"/>
            <person name="Fallon T.R."/>
            <person name="Sander Lower S.E."/>
            <person name="Weng J.-K."/>
        </authorList>
    </citation>
    <scope>NUCLEOTIDE SEQUENCE</scope>
    <source>
        <strain evidence="12">TRF0915ILg1</strain>
        <tissue evidence="12">Whole body</tissue>
    </source>
</reference>
<dbReference type="Gene3D" id="3.40.850.10">
    <property type="entry name" value="Kinesin motor domain"/>
    <property type="match status" value="1"/>
</dbReference>
<dbReference type="PROSITE" id="PS51456">
    <property type="entry name" value="MYOSIN_MOTOR"/>
    <property type="match status" value="1"/>
</dbReference>
<dbReference type="GO" id="GO:0051015">
    <property type="term" value="F:actin filament binding"/>
    <property type="evidence" value="ECO:0007669"/>
    <property type="project" value="TreeGrafter"/>
</dbReference>
<dbReference type="GO" id="GO:0007015">
    <property type="term" value="P:actin filament organization"/>
    <property type="evidence" value="ECO:0007669"/>
    <property type="project" value="TreeGrafter"/>
</dbReference>
<keyword evidence="5" id="KW-0446">Lipid-binding</keyword>
<dbReference type="GO" id="GO:0006897">
    <property type="term" value="P:endocytosis"/>
    <property type="evidence" value="ECO:0007669"/>
    <property type="project" value="TreeGrafter"/>
</dbReference>
<dbReference type="GO" id="GO:0007498">
    <property type="term" value="P:mesoderm development"/>
    <property type="evidence" value="ECO:0007669"/>
    <property type="project" value="UniProtKB-ARBA"/>
</dbReference>
<evidence type="ECO:0000256" key="2">
    <source>
        <dbReference type="ARBA" id="ARBA00008314"/>
    </source>
</evidence>
<feature type="binding site" evidence="9">
    <location>
        <begin position="14"/>
        <end position="21"/>
    </location>
    <ligand>
        <name>ATP</name>
        <dbReference type="ChEBI" id="CHEBI:30616"/>
    </ligand>
</feature>
<evidence type="ECO:0000256" key="3">
    <source>
        <dbReference type="ARBA" id="ARBA00022741"/>
    </source>
</evidence>
<evidence type="ECO:0000313" key="12">
    <source>
        <dbReference type="EMBL" id="KAF2900091.1"/>
    </source>
</evidence>
<feature type="domain" description="Myosin motor" evidence="10">
    <location>
        <begin position="1"/>
        <end position="608"/>
    </location>
</feature>
<dbReference type="InterPro" id="IPR010926">
    <property type="entry name" value="Myosin_TH1"/>
</dbReference>
<dbReference type="Gene3D" id="1.20.120.720">
    <property type="entry name" value="Myosin VI head, motor domain, U50 subdomain"/>
    <property type="match status" value="1"/>
</dbReference>
<dbReference type="GO" id="GO:0005886">
    <property type="term" value="C:plasma membrane"/>
    <property type="evidence" value="ECO:0007669"/>
    <property type="project" value="UniProtKB-SubCell"/>
</dbReference>
<dbReference type="SMART" id="SM00242">
    <property type="entry name" value="MYSc"/>
    <property type="match status" value="1"/>
</dbReference>
<dbReference type="GO" id="GO:0005902">
    <property type="term" value="C:microvillus"/>
    <property type="evidence" value="ECO:0007669"/>
    <property type="project" value="TreeGrafter"/>
</dbReference>
<proteinExistence type="inferred from homology"/>
<evidence type="ECO:0000256" key="4">
    <source>
        <dbReference type="ARBA" id="ARBA00022840"/>
    </source>
</evidence>
<dbReference type="GO" id="GO:0048803">
    <property type="term" value="P:imaginal disc-derived male genitalia morphogenesis"/>
    <property type="evidence" value="ECO:0007669"/>
    <property type="project" value="UniProtKB-ARBA"/>
</dbReference>
<dbReference type="InterPro" id="IPR027417">
    <property type="entry name" value="P-loop_NTPase"/>
</dbReference>
<dbReference type="Pfam" id="PF00612">
    <property type="entry name" value="IQ"/>
    <property type="match status" value="1"/>
</dbReference>